<dbReference type="Pfam" id="PF03221">
    <property type="entry name" value="HTH_Tnp_Tc5"/>
    <property type="match status" value="1"/>
</dbReference>
<keyword evidence="5" id="KW-1185">Reference proteome</keyword>
<reference evidence="4" key="1">
    <citation type="journal article" date="2020" name="Stud. Mycol.">
        <title>101 Dothideomycetes genomes: a test case for predicting lifestyles and emergence of pathogens.</title>
        <authorList>
            <person name="Haridas S."/>
            <person name="Albert R."/>
            <person name="Binder M."/>
            <person name="Bloem J."/>
            <person name="Labutti K."/>
            <person name="Salamov A."/>
            <person name="Andreopoulos B."/>
            <person name="Baker S."/>
            <person name="Barry K."/>
            <person name="Bills G."/>
            <person name="Bluhm B."/>
            <person name="Cannon C."/>
            <person name="Castanera R."/>
            <person name="Culley D."/>
            <person name="Daum C."/>
            <person name="Ezra D."/>
            <person name="Gonzalez J."/>
            <person name="Henrissat B."/>
            <person name="Kuo A."/>
            <person name="Liang C."/>
            <person name="Lipzen A."/>
            <person name="Lutzoni F."/>
            <person name="Magnuson J."/>
            <person name="Mondo S."/>
            <person name="Nolan M."/>
            <person name="Ohm R."/>
            <person name="Pangilinan J."/>
            <person name="Park H.-J."/>
            <person name="Ramirez L."/>
            <person name="Alfaro M."/>
            <person name="Sun H."/>
            <person name="Tritt A."/>
            <person name="Yoshinaga Y."/>
            <person name="Zwiers L.-H."/>
            <person name="Turgeon B."/>
            <person name="Goodwin S."/>
            <person name="Spatafora J."/>
            <person name="Crous P."/>
            <person name="Grigoriev I."/>
        </authorList>
    </citation>
    <scope>NUCLEOTIDE SEQUENCE</scope>
    <source>
        <strain evidence="4">CBS 183.55</strain>
    </source>
</reference>
<dbReference type="PROSITE" id="PS51253">
    <property type="entry name" value="HTH_CENPB"/>
    <property type="match status" value="1"/>
</dbReference>
<dbReference type="EMBL" id="ML979004">
    <property type="protein sequence ID" value="KAF1923487.1"/>
    <property type="molecule type" value="Genomic_DNA"/>
</dbReference>
<evidence type="ECO:0000313" key="5">
    <source>
        <dbReference type="Proteomes" id="UP000800082"/>
    </source>
</evidence>
<dbReference type="OrthoDB" id="3942738at2759"/>
<dbReference type="InterPro" id="IPR006600">
    <property type="entry name" value="HTH_CenpB_DNA-bd_dom"/>
</dbReference>
<feature type="region of interest" description="Disordered" evidence="2">
    <location>
        <begin position="184"/>
        <end position="318"/>
    </location>
</feature>
<feature type="compositionally biased region" description="Basic residues" evidence="2">
    <location>
        <begin position="234"/>
        <end position="243"/>
    </location>
</feature>
<accession>A0A6A5RCJ7</accession>
<sequence>MGLEEALAECNTFVSRDKIPWSKIAEKHGVVRSTLTRTWRGETRSREEQAIARQKLTPQQEEELVKYIEELTARHIPPTREMIANFASAVAQDPVSESWVTRFINKYSIHLISQYSTDMDADRHNDDSYNKDWLKMETLLRKVARNESSKELRKISRSLHHISVQNQLLYHEIADLKEVLNQKKHKNKRKALQFQPRKDYHGGAEFYSPSRVEKARSDERTKQRNQKAEELKKAKMSKLRHVNKLYNEKIAQGRREQRAREKEEREQVRAEKAEEAAERKTQRERDKQARDAEKAVQLPQRDKRKAPVAPAAKIPKKRCTVATVRGVVAAEPPAAPRTHITRSGRTATLYN</sequence>
<feature type="compositionally biased region" description="Polar residues" evidence="2">
    <location>
        <begin position="341"/>
        <end position="351"/>
    </location>
</feature>
<feature type="region of interest" description="Disordered" evidence="2">
    <location>
        <begin position="331"/>
        <end position="351"/>
    </location>
</feature>
<feature type="domain" description="HTH CENPB-type" evidence="3">
    <location>
        <begin position="48"/>
        <end position="113"/>
    </location>
</feature>
<feature type="compositionally biased region" description="Basic and acidic residues" evidence="2">
    <location>
        <begin position="251"/>
        <end position="294"/>
    </location>
</feature>
<feature type="compositionally biased region" description="Basic and acidic residues" evidence="2">
    <location>
        <begin position="211"/>
        <end position="233"/>
    </location>
</feature>
<organism evidence="4 5">
    <name type="scientific">Didymella exigua CBS 183.55</name>
    <dbReference type="NCBI Taxonomy" id="1150837"/>
    <lineage>
        <taxon>Eukaryota</taxon>
        <taxon>Fungi</taxon>
        <taxon>Dikarya</taxon>
        <taxon>Ascomycota</taxon>
        <taxon>Pezizomycotina</taxon>
        <taxon>Dothideomycetes</taxon>
        <taxon>Pleosporomycetidae</taxon>
        <taxon>Pleosporales</taxon>
        <taxon>Pleosporineae</taxon>
        <taxon>Didymellaceae</taxon>
        <taxon>Didymella</taxon>
    </lineage>
</organism>
<dbReference type="AlphaFoldDB" id="A0A6A5RCJ7"/>
<evidence type="ECO:0000259" key="3">
    <source>
        <dbReference type="PROSITE" id="PS51253"/>
    </source>
</evidence>
<dbReference type="Proteomes" id="UP000800082">
    <property type="component" value="Unassembled WGS sequence"/>
</dbReference>
<dbReference type="RefSeq" id="XP_033443740.1">
    <property type="nucleotide sequence ID" value="XM_033594174.1"/>
</dbReference>
<evidence type="ECO:0000313" key="4">
    <source>
        <dbReference type="EMBL" id="KAF1923487.1"/>
    </source>
</evidence>
<protein>
    <recommendedName>
        <fullName evidence="3">HTH CENPB-type domain-containing protein</fullName>
    </recommendedName>
</protein>
<gene>
    <name evidence="4" type="ORF">M421DRAFT_425711</name>
</gene>
<name>A0A6A5RCJ7_9PLEO</name>
<proteinExistence type="predicted"/>
<dbReference type="SMART" id="SM00674">
    <property type="entry name" value="CENPB"/>
    <property type="match status" value="1"/>
</dbReference>
<keyword evidence="1" id="KW-0238">DNA-binding</keyword>
<dbReference type="GO" id="GO:0003677">
    <property type="term" value="F:DNA binding"/>
    <property type="evidence" value="ECO:0007669"/>
    <property type="project" value="UniProtKB-KW"/>
</dbReference>
<evidence type="ECO:0000256" key="1">
    <source>
        <dbReference type="ARBA" id="ARBA00023125"/>
    </source>
</evidence>
<evidence type="ECO:0000256" key="2">
    <source>
        <dbReference type="SAM" id="MobiDB-lite"/>
    </source>
</evidence>
<dbReference type="GeneID" id="54351842"/>